<organism evidence="1 2">
    <name type="scientific">Senna tora</name>
    <dbReference type="NCBI Taxonomy" id="362788"/>
    <lineage>
        <taxon>Eukaryota</taxon>
        <taxon>Viridiplantae</taxon>
        <taxon>Streptophyta</taxon>
        <taxon>Embryophyta</taxon>
        <taxon>Tracheophyta</taxon>
        <taxon>Spermatophyta</taxon>
        <taxon>Magnoliopsida</taxon>
        <taxon>eudicotyledons</taxon>
        <taxon>Gunneridae</taxon>
        <taxon>Pentapetalae</taxon>
        <taxon>rosids</taxon>
        <taxon>fabids</taxon>
        <taxon>Fabales</taxon>
        <taxon>Fabaceae</taxon>
        <taxon>Caesalpinioideae</taxon>
        <taxon>Cassia clade</taxon>
        <taxon>Senna</taxon>
    </lineage>
</organism>
<comment type="caution">
    <text evidence="1">The sequence shown here is derived from an EMBL/GenBank/DDBJ whole genome shotgun (WGS) entry which is preliminary data.</text>
</comment>
<keyword evidence="2" id="KW-1185">Reference proteome</keyword>
<evidence type="ECO:0000313" key="1">
    <source>
        <dbReference type="EMBL" id="KAF7802164.1"/>
    </source>
</evidence>
<name>A0A834SEX7_9FABA</name>
<gene>
    <name evidence="1" type="ORF">G2W53_041275</name>
</gene>
<reference evidence="1" key="1">
    <citation type="submission" date="2020-09" db="EMBL/GenBank/DDBJ databases">
        <title>Genome-Enabled Discovery of Anthraquinone Biosynthesis in Senna tora.</title>
        <authorList>
            <person name="Kang S.-H."/>
            <person name="Pandey R.P."/>
            <person name="Lee C.-M."/>
            <person name="Sim J.-S."/>
            <person name="Jeong J.-T."/>
            <person name="Choi B.-S."/>
            <person name="Jung M."/>
            <person name="Ginzburg D."/>
            <person name="Zhao K."/>
            <person name="Won S.Y."/>
            <person name="Oh T.-J."/>
            <person name="Yu Y."/>
            <person name="Kim N.-H."/>
            <person name="Lee O.R."/>
            <person name="Lee T.-H."/>
            <person name="Bashyal P."/>
            <person name="Kim T.-S."/>
            <person name="Lee W.-H."/>
            <person name="Kawkins C."/>
            <person name="Kim C.-K."/>
            <person name="Kim J.S."/>
            <person name="Ahn B.O."/>
            <person name="Rhee S.Y."/>
            <person name="Sohng J.K."/>
        </authorList>
    </citation>
    <scope>NUCLEOTIDE SEQUENCE</scope>
    <source>
        <tissue evidence="1">Leaf</tissue>
    </source>
</reference>
<protein>
    <submittedName>
        <fullName evidence="1">Uncharacterized protein</fullName>
    </submittedName>
</protein>
<dbReference type="AlphaFoldDB" id="A0A834SEX7"/>
<sequence>MATQIEKLPPFHNLIKEIKLHHNCVIFHESDVAEFVFAMAVGWCNSASRRGRATERSPRA</sequence>
<dbReference type="EMBL" id="JAAIUW010000013">
    <property type="protein sequence ID" value="KAF7802164.1"/>
    <property type="molecule type" value="Genomic_DNA"/>
</dbReference>
<dbReference type="Proteomes" id="UP000634136">
    <property type="component" value="Unassembled WGS sequence"/>
</dbReference>
<accession>A0A834SEX7</accession>
<proteinExistence type="predicted"/>
<evidence type="ECO:0000313" key="2">
    <source>
        <dbReference type="Proteomes" id="UP000634136"/>
    </source>
</evidence>